<reference evidence="1 2" key="1">
    <citation type="submission" date="2019-03" db="EMBL/GenBank/DDBJ databases">
        <title>The genome sequence of Nitrosococcus wardiae strain D1FHST reveals the archetypal metabolic capacity of ammonia-oxidizing Gammaproteobacteria.</title>
        <authorList>
            <person name="Wang L."/>
            <person name="Lim C.K."/>
            <person name="Hanson T.E."/>
            <person name="Dang H."/>
            <person name="Klotz M.G."/>
        </authorList>
    </citation>
    <scope>NUCLEOTIDE SEQUENCE [LARGE SCALE GENOMIC DNA]</scope>
    <source>
        <strain evidence="1 2">D1FHS</strain>
    </source>
</reference>
<evidence type="ECO:0000313" key="1">
    <source>
        <dbReference type="EMBL" id="QBQ56007.1"/>
    </source>
</evidence>
<dbReference type="KEGG" id="nwr:E3U44_16935"/>
<name>A0A4P7C2T9_9GAMM</name>
<gene>
    <name evidence="1" type="ORF">E3U44_16935</name>
</gene>
<proteinExistence type="predicted"/>
<dbReference type="OrthoDB" id="6162875at2"/>
<dbReference type="RefSeq" id="WP_134359261.1">
    <property type="nucleotide sequence ID" value="NZ_CP038033.1"/>
</dbReference>
<accession>A0A4P7C2T9</accession>
<dbReference type="Proteomes" id="UP000294325">
    <property type="component" value="Chromosome"/>
</dbReference>
<protein>
    <recommendedName>
        <fullName evidence="3">DAC domain-containing protein</fullName>
    </recommendedName>
</protein>
<organism evidence="1 2">
    <name type="scientific">Nitrosococcus wardiae</name>
    <dbReference type="NCBI Taxonomy" id="1814290"/>
    <lineage>
        <taxon>Bacteria</taxon>
        <taxon>Pseudomonadati</taxon>
        <taxon>Pseudomonadota</taxon>
        <taxon>Gammaproteobacteria</taxon>
        <taxon>Chromatiales</taxon>
        <taxon>Chromatiaceae</taxon>
        <taxon>Nitrosococcus</taxon>
    </lineage>
</organism>
<dbReference type="EMBL" id="CP038033">
    <property type="protein sequence ID" value="QBQ56007.1"/>
    <property type="molecule type" value="Genomic_DNA"/>
</dbReference>
<evidence type="ECO:0008006" key="3">
    <source>
        <dbReference type="Google" id="ProtNLM"/>
    </source>
</evidence>
<dbReference type="AlphaFoldDB" id="A0A4P7C2T9"/>
<evidence type="ECO:0000313" key="2">
    <source>
        <dbReference type="Proteomes" id="UP000294325"/>
    </source>
</evidence>
<sequence length="146" mass="16212">MLTHRSEQLRKILESARAHIPENEFCGIGVVLYLIYDGLPVLPLCSYQEFQKGSSLAEQLAQASLFSNPCHDGFHLISDEFQLTHTNQYLAPPLPSNTSVYSRSKETCGARYMSAQIGSLLPMVSYTGILSDKEGVVIFEDGIEIK</sequence>
<keyword evidence="2" id="KW-1185">Reference proteome</keyword>